<accession>D1B7A4</accession>
<dbReference type="InterPro" id="IPR011051">
    <property type="entry name" value="RmlC_Cupin_sf"/>
</dbReference>
<dbReference type="GO" id="GO:0004476">
    <property type="term" value="F:mannose-6-phosphate isomerase activity"/>
    <property type="evidence" value="ECO:0007669"/>
    <property type="project" value="UniProtKB-EC"/>
</dbReference>
<dbReference type="EMBL" id="CP001818">
    <property type="protein sequence ID" value="ACZ19895.1"/>
    <property type="molecule type" value="Genomic_DNA"/>
</dbReference>
<dbReference type="SUPFAM" id="SSF51182">
    <property type="entry name" value="RmlC-like cupins"/>
    <property type="match status" value="1"/>
</dbReference>
<proteinExistence type="predicted"/>
<evidence type="ECO:0000259" key="5">
    <source>
        <dbReference type="Pfam" id="PF20511"/>
    </source>
</evidence>
<evidence type="ECO:0000256" key="3">
    <source>
        <dbReference type="PIRSR" id="PIRSR036894-1"/>
    </source>
</evidence>
<evidence type="ECO:0000256" key="4">
    <source>
        <dbReference type="PIRSR" id="PIRSR036894-2"/>
    </source>
</evidence>
<dbReference type="EC" id="5.3.1.8" evidence="6"/>
<protein>
    <submittedName>
        <fullName evidence="6">Mannose-6-phosphate isomerase, class I</fullName>
        <ecNumber evidence="6">5.3.1.8</ecNumber>
    </submittedName>
</protein>
<keyword evidence="2 3" id="KW-0862">Zinc</keyword>
<dbReference type="Gene3D" id="2.60.120.10">
    <property type="entry name" value="Jelly Rolls"/>
    <property type="match status" value="1"/>
</dbReference>
<evidence type="ECO:0000313" key="6">
    <source>
        <dbReference type="EMBL" id="ACZ19895.1"/>
    </source>
</evidence>
<organism evidence="6 7">
    <name type="scientific">Thermanaerovibrio acidaminovorans (strain ATCC 49978 / DSM 6589 / Su883)</name>
    <name type="common">Selenomonas acidaminovorans</name>
    <dbReference type="NCBI Taxonomy" id="525903"/>
    <lineage>
        <taxon>Bacteria</taxon>
        <taxon>Thermotogati</taxon>
        <taxon>Synergistota</taxon>
        <taxon>Synergistia</taxon>
        <taxon>Synergistales</taxon>
        <taxon>Synergistaceae</taxon>
        <taxon>Thermanaerovibrio</taxon>
    </lineage>
</organism>
<dbReference type="InterPro" id="IPR051804">
    <property type="entry name" value="Carb_Metab_Reg_Kinase/Isom"/>
</dbReference>
<dbReference type="PANTHER" id="PTHR42742">
    <property type="entry name" value="TRANSCRIPTIONAL REPRESSOR MPRA"/>
    <property type="match status" value="1"/>
</dbReference>
<gene>
    <name evidence="6" type="ordered locus">Taci_1681</name>
</gene>
<dbReference type="InterPro" id="IPR014628">
    <property type="entry name" value="Man6P_isomerase_Firm_short"/>
</dbReference>
<keyword evidence="6" id="KW-0413">Isomerase</keyword>
<feature type="domain" description="Phosphomannose isomerase type I catalytic" evidence="5">
    <location>
        <begin position="10"/>
        <end position="108"/>
    </location>
</feature>
<dbReference type="RefSeq" id="WP_012870404.1">
    <property type="nucleotide sequence ID" value="NC_013522.1"/>
</dbReference>
<dbReference type="GO" id="GO:0008270">
    <property type="term" value="F:zinc ion binding"/>
    <property type="evidence" value="ECO:0007669"/>
    <property type="project" value="InterPro"/>
</dbReference>
<keyword evidence="1 3" id="KW-0479">Metal-binding</keyword>
<feature type="binding site" evidence="3">
    <location>
        <position position="117"/>
    </location>
    <ligand>
        <name>Zn(2+)</name>
        <dbReference type="ChEBI" id="CHEBI:29105"/>
    </ligand>
</feature>
<dbReference type="EnsemblBacteria" id="ACZ19895">
    <property type="protein sequence ID" value="ACZ19895"/>
    <property type="gene ID" value="Taci_1681"/>
</dbReference>
<dbReference type="HOGENOM" id="CLU_020529_0_0_0"/>
<name>D1B7A4_THEAS</name>
<dbReference type="eggNOG" id="COG1482">
    <property type="taxonomic scope" value="Bacteria"/>
</dbReference>
<feature type="binding site" evidence="3">
    <location>
        <position position="101"/>
    </location>
    <ligand>
        <name>Zn(2+)</name>
        <dbReference type="ChEBI" id="CHEBI:29105"/>
    </ligand>
</feature>
<dbReference type="OrthoDB" id="9808275at2"/>
<comment type="cofactor">
    <cofactor evidence="3">
        <name>Zn(2+)</name>
        <dbReference type="ChEBI" id="CHEBI:29105"/>
    </cofactor>
    <text evidence="3">Binds 1 zinc ion per subunit.</text>
</comment>
<reference evidence="6 7" key="1">
    <citation type="journal article" date="2009" name="Stand. Genomic Sci.">
        <title>Complete genome sequence of Thermanaerovibrio acidaminovorans type strain (Su883).</title>
        <authorList>
            <person name="Chovatia M."/>
            <person name="Sikorski J."/>
            <person name="Schroder M."/>
            <person name="Lapidus A."/>
            <person name="Nolan M."/>
            <person name="Tice H."/>
            <person name="Glavina Del Rio T."/>
            <person name="Copeland A."/>
            <person name="Cheng J.F."/>
            <person name="Lucas S."/>
            <person name="Chen F."/>
            <person name="Bruce D."/>
            <person name="Goodwin L."/>
            <person name="Pitluck S."/>
            <person name="Ivanova N."/>
            <person name="Mavromatis K."/>
            <person name="Ovchinnikova G."/>
            <person name="Pati A."/>
            <person name="Chen A."/>
            <person name="Palaniappan K."/>
            <person name="Land M."/>
            <person name="Hauser L."/>
            <person name="Chang Y.J."/>
            <person name="Jeffries C.D."/>
            <person name="Chain P."/>
            <person name="Saunders E."/>
            <person name="Detter J.C."/>
            <person name="Brettin T."/>
            <person name="Rohde M."/>
            <person name="Goker M."/>
            <person name="Spring S."/>
            <person name="Bristow J."/>
            <person name="Markowitz V."/>
            <person name="Hugenholtz P."/>
            <person name="Kyrpides N.C."/>
            <person name="Klenk H.P."/>
            <person name="Eisen J.A."/>
        </authorList>
    </citation>
    <scope>NUCLEOTIDE SEQUENCE [LARGE SCALE GENOMIC DNA]</scope>
    <source>
        <strain evidence="7">ATCC 49978 / DSM 6589 / Su883</strain>
    </source>
</reference>
<dbReference type="Proteomes" id="UP000002030">
    <property type="component" value="Chromosome"/>
</dbReference>
<feature type="active site" evidence="4">
    <location>
        <position position="194"/>
    </location>
</feature>
<dbReference type="InterPro" id="IPR046457">
    <property type="entry name" value="PMI_typeI_cat"/>
</dbReference>
<dbReference type="STRING" id="525903.Taci_1681"/>
<dbReference type="KEGG" id="tai:Taci_1681"/>
<dbReference type="PIRSF" id="PIRSF036894">
    <property type="entry name" value="PMI_Firm_short"/>
    <property type="match status" value="1"/>
</dbReference>
<dbReference type="PATRIC" id="fig|525903.6.peg.1671"/>
<feature type="binding site" evidence="3">
    <location>
        <position position="174"/>
    </location>
    <ligand>
        <name>Zn(2+)</name>
        <dbReference type="ChEBI" id="CHEBI:29105"/>
    </ligand>
</feature>
<dbReference type="CDD" id="cd07010">
    <property type="entry name" value="cupin_PMI_type_I_N_bac"/>
    <property type="match status" value="1"/>
</dbReference>
<dbReference type="Pfam" id="PF20511">
    <property type="entry name" value="PMI_typeI_cat"/>
    <property type="match status" value="1"/>
</dbReference>
<evidence type="ECO:0000313" key="7">
    <source>
        <dbReference type="Proteomes" id="UP000002030"/>
    </source>
</evidence>
<dbReference type="InterPro" id="IPR014710">
    <property type="entry name" value="RmlC-like_jellyroll"/>
</dbReference>
<sequence>MNVVGWSTILPMEGVFKEMIWGGERLRELFGYRIPSERTGEYWAISDHPEGRSRVSAGPFRGLTLGELMGSHHGLGGLGGDRFPVMVKVISPLQDLSVQVHPDDRMAREEGDWGKPEGWYVLDCPPGARIVLGHRAGDRRELEEMVRGSRWDLLLRSVEVSPGDFVFIPPGTVHALTAGVTVLEVQRTSNLTYRLYDYDRLGPDGRPRELHLERGLRAVKVPQWDLHLVRGGEAPGGRRTLWDGGPFTVEELRVSPQGLCLEVSRPLCVSVARGSGWVLGDIEVPVAAGDHLVVLPGEVKMRGAFDAVAVRV</sequence>
<evidence type="ECO:0000256" key="1">
    <source>
        <dbReference type="ARBA" id="ARBA00022723"/>
    </source>
</evidence>
<evidence type="ECO:0000256" key="2">
    <source>
        <dbReference type="ARBA" id="ARBA00022833"/>
    </source>
</evidence>
<dbReference type="GO" id="GO:0005975">
    <property type="term" value="P:carbohydrate metabolic process"/>
    <property type="evidence" value="ECO:0007669"/>
    <property type="project" value="InterPro"/>
</dbReference>
<keyword evidence="7" id="KW-1185">Reference proteome</keyword>
<dbReference type="PANTHER" id="PTHR42742:SF3">
    <property type="entry name" value="FRUCTOKINASE"/>
    <property type="match status" value="1"/>
</dbReference>
<dbReference type="AlphaFoldDB" id="D1B7A4"/>